<evidence type="ECO:0000256" key="1">
    <source>
        <dbReference type="SAM" id="Phobius"/>
    </source>
</evidence>
<evidence type="ECO:0000313" key="2">
    <source>
        <dbReference type="EMBL" id="TPX54718.1"/>
    </source>
</evidence>
<keyword evidence="3" id="KW-1185">Reference proteome</keyword>
<dbReference type="Proteomes" id="UP000320333">
    <property type="component" value="Unassembled WGS sequence"/>
</dbReference>
<dbReference type="EMBL" id="QEAP01000881">
    <property type="protein sequence ID" value="TPX54718.1"/>
    <property type="molecule type" value="Genomic_DNA"/>
</dbReference>
<comment type="caution">
    <text evidence="2">The sequence shown here is derived from an EMBL/GenBank/DDBJ whole genome shotgun (WGS) entry which is preliminary data.</text>
</comment>
<sequence length="257" mass="28663">MKNTTVAAIFIAAMAFELSLKGLVMSVRKLVSVNLTAPKIMVAVNLLGLMYAPLFVVSNFGDDGNCQHNALLFKLNMHAFFICFDLFLLYKTWVVAQKRKSVAILGGLLLMHRTSWACVDCLRSFAFTDDSTGKCLYSQDQLAAVGFLLGDLFVDVFCSATTIYSANKDVDQTSTKMQRLYAVLIADNVIRTVLTLTSNMFLLWFGLYGPLKTDASATSNATLLILPCLTYYTYALALNLEYFWMAVRSNLMRSKYV</sequence>
<keyword evidence="1" id="KW-0812">Transmembrane</keyword>
<organism evidence="2 3">
    <name type="scientific">Chytriomyces confervae</name>
    <dbReference type="NCBI Taxonomy" id="246404"/>
    <lineage>
        <taxon>Eukaryota</taxon>
        <taxon>Fungi</taxon>
        <taxon>Fungi incertae sedis</taxon>
        <taxon>Chytridiomycota</taxon>
        <taxon>Chytridiomycota incertae sedis</taxon>
        <taxon>Chytridiomycetes</taxon>
        <taxon>Chytridiales</taxon>
        <taxon>Chytriomycetaceae</taxon>
        <taxon>Chytriomyces</taxon>
    </lineage>
</organism>
<feature type="transmembrane region" description="Helical" evidence="1">
    <location>
        <begin position="40"/>
        <end position="58"/>
    </location>
</feature>
<dbReference type="AlphaFoldDB" id="A0A507DUT9"/>
<keyword evidence="1" id="KW-0472">Membrane</keyword>
<evidence type="ECO:0000313" key="3">
    <source>
        <dbReference type="Proteomes" id="UP000320333"/>
    </source>
</evidence>
<feature type="transmembrane region" description="Helical" evidence="1">
    <location>
        <begin position="6"/>
        <end position="28"/>
    </location>
</feature>
<name>A0A507DUT9_9FUNG</name>
<accession>A0A507DUT9</accession>
<reference evidence="2 3" key="1">
    <citation type="journal article" date="2019" name="Sci. Rep.">
        <title>Comparative genomics of chytrid fungi reveal insights into the obligate biotrophic and pathogenic lifestyle of Synchytrium endobioticum.</title>
        <authorList>
            <person name="van de Vossenberg B.T.L.H."/>
            <person name="Warris S."/>
            <person name="Nguyen H.D.T."/>
            <person name="van Gent-Pelzer M.P.E."/>
            <person name="Joly D.L."/>
            <person name="van de Geest H.C."/>
            <person name="Bonants P.J.M."/>
            <person name="Smith D.S."/>
            <person name="Levesque C.A."/>
            <person name="van der Lee T.A.J."/>
        </authorList>
    </citation>
    <scope>NUCLEOTIDE SEQUENCE [LARGE SCALE GENOMIC DNA]</scope>
    <source>
        <strain evidence="2 3">CBS 675.73</strain>
    </source>
</reference>
<gene>
    <name evidence="2" type="ORF">CcCBS67573_g09547</name>
</gene>
<keyword evidence="1" id="KW-1133">Transmembrane helix</keyword>
<feature type="transmembrane region" description="Helical" evidence="1">
    <location>
        <begin position="70"/>
        <end position="90"/>
    </location>
</feature>
<protein>
    <submittedName>
        <fullName evidence="2">Uncharacterized protein</fullName>
    </submittedName>
</protein>
<dbReference type="OrthoDB" id="2114793at2759"/>
<feature type="transmembrane region" description="Helical" evidence="1">
    <location>
        <begin position="224"/>
        <end position="245"/>
    </location>
</feature>
<proteinExistence type="predicted"/>
<feature type="transmembrane region" description="Helical" evidence="1">
    <location>
        <begin position="180"/>
        <end position="204"/>
    </location>
</feature>